<dbReference type="PANTHER" id="PTHR48104">
    <property type="entry name" value="METACASPASE-4"/>
    <property type="match status" value="1"/>
</dbReference>
<evidence type="ECO:0000313" key="6">
    <source>
        <dbReference type="Proteomes" id="UP000217790"/>
    </source>
</evidence>
<evidence type="ECO:0000259" key="4">
    <source>
        <dbReference type="Pfam" id="PF00656"/>
    </source>
</evidence>
<gene>
    <name evidence="5" type="ORF">ARMGADRAFT_1132662</name>
</gene>
<keyword evidence="3" id="KW-0378">Hydrolase</keyword>
<dbReference type="SUPFAM" id="SSF52129">
    <property type="entry name" value="Caspase-like"/>
    <property type="match status" value="1"/>
</dbReference>
<dbReference type="STRING" id="47427.A0A2H3D842"/>
<dbReference type="InterPro" id="IPR011600">
    <property type="entry name" value="Pept_C14_caspase"/>
</dbReference>
<evidence type="ECO:0000256" key="1">
    <source>
        <dbReference type="ARBA" id="ARBA00009005"/>
    </source>
</evidence>
<dbReference type="AlphaFoldDB" id="A0A2H3D842"/>
<dbReference type="InParanoid" id="A0A2H3D842"/>
<keyword evidence="3" id="KW-0645">Protease</keyword>
<evidence type="ECO:0000256" key="2">
    <source>
        <dbReference type="ARBA" id="ARBA00022703"/>
    </source>
</evidence>
<dbReference type="GO" id="GO:0005737">
    <property type="term" value="C:cytoplasm"/>
    <property type="evidence" value="ECO:0007669"/>
    <property type="project" value="TreeGrafter"/>
</dbReference>
<keyword evidence="6" id="KW-1185">Reference proteome</keyword>
<feature type="non-terminal residue" evidence="5">
    <location>
        <position position="1"/>
    </location>
</feature>
<dbReference type="PANTHER" id="PTHR48104:SF30">
    <property type="entry name" value="METACASPASE-1"/>
    <property type="match status" value="1"/>
</dbReference>
<dbReference type="OMA" id="ACEETQY"/>
<dbReference type="GO" id="GO:0006508">
    <property type="term" value="P:proteolysis"/>
    <property type="evidence" value="ECO:0007669"/>
    <property type="project" value="InterPro"/>
</dbReference>
<dbReference type="OrthoDB" id="10255174at2759"/>
<dbReference type="GO" id="GO:0004197">
    <property type="term" value="F:cysteine-type endopeptidase activity"/>
    <property type="evidence" value="ECO:0007669"/>
    <property type="project" value="InterPro"/>
</dbReference>
<dbReference type="EMBL" id="KZ293697">
    <property type="protein sequence ID" value="PBK84483.1"/>
    <property type="molecule type" value="Genomic_DNA"/>
</dbReference>
<accession>A0A2H3D842</accession>
<dbReference type="InterPro" id="IPR050452">
    <property type="entry name" value="Metacaspase"/>
</dbReference>
<dbReference type="GO" id="GO:0006915">
    <property type="term" value="P:apoptotic process"/>
    <property type="evidence" value="ECO:0007669"/>
    <property type="project" value="UniProtKB-KW"/>
</dbReference>
<organism evidence="5 6">
    <name type="scientific">Armillaria gallica</name>
    <name type="common">Bulbous honey fungus</name>
    <name type="synonym">Armillaria bulbosa</name>
    <dbReference type="NCBI Taxonomy" id="47427"/>
    <lineage>
        <taxon>Eukaryota</taxon>
        <taxon>Fungi</taxon>
        <taxon>Dikarya</taxon>
        <taxon>Basidiomycota</taxon>
        <taxon>Agaricomycotina</taxon>
        <taxon>Agaricomycetes</taxon>
        <taxon>Agaricomycetidae</taxon>
        <taxon>Agaricales</taxon>
        <taxon>Marasmiineae</taxon>
        <taxon>Physalacriaceae</taxon>
        <taxon>Armillaria</taxon>
    </lineage>
</organism>
<dbReference type="Proteomes" id="UP000217790">
    <property type="component" value="Unassembled WGS sequence"/>
</dbReference>
<comment type="similarity">
    <text evidence="1">Belongs to the peptidase C14B family.</text>
</comment>
<keyword evidence="2" id="KW-0053">Apoptosis</keyword>
<reference evidence="6" key="1">
    <citation type="journal article" date="2017" name="Nat. Ecol. Evol.">
        <title>Genome expansion and lineage-specific genetic innovations in the forest pathogenic fungi Armillaria.</title>
        <authorList>
            <person name="Sipos G."/>
            <person name="Prasanna A.N."/>
            <person name="Walter M.C."/>
            <person name="O'Connor E."/>
            <person name="Balint B."/>
            <person name="Krizsan K."/>
            <person name="Kiss B."/>
            <person name="Hess J."/>
            <person name="Varga T."/>
            <person name="Slot J."/>
            <person name="Riley R."/>
            <person name="Boka B."/>
            <person name="Rigling D."/>
            <person name="Barry K."/>
            <person name="Lee J."/>
            <person name="Mihaltcheva S."/>
            <person name="LaButti K."/>
            <person name="Lipzen A."/>
            <person name="Waldron R."/>
            <person name="Moloney N.M."/>
            <person name="Sperisen C."/>
            <person name="Kredics L."/>
            <person name="Vagvoelgyi C."/>
            <person name="Patrignani A."/>
            <person name="Fitzpatrick D."/>
            <person name="Nagy I."/>
            <person name="Doyle S."/>
            <person name="Anderson J.B."/>
            <person name="Grigoriev I.V."/>
            <person name="Gueldener U."/>
            <person name="Muensterkoetter M."/>
            <person name="Nagy L.G."/>
        </authorList>
    </citation>
    <scope>NUCLEOTIDE SEQUENCE [LARGE SCALE GENOMIC DNA]</scope>
    <source>
        <strain evidence="6">Ar21-2</strain>
    </source>
</reference>
<evidence type="ECO:0000313" key="5">
    <source>
        <dbReference type="EMBL" id="PBK84483.1"/>
    </source>
</evidence>
<dbReference type="Gene3D" id="3.40.50.1460">
    <property type="match status" value="1"/>
</dbReference>
<sequence>GLVISISFWKHPAEEFLTGSNLKFSKFWAVLIGINAYRSSPLRGCLTDVESMKEFLTKDLGVPEGRIQHIDPEKRRIVEAVTTPIRENIIDTLLNLSTNPEIQHGDNIIIYFSGHGSSYELSDFYEAGDISAEESIEALCTVDRTASGTDSSILDIGDREINIILAEIARAKGNHITLVLDCCYSSGASRDPSESPNVVRHATSLPATSIKDMLEAADARLGKLSRYHSVFERDWKPDMISHVVLAACEETQYAEEAPEGGDNRWNGVFTQALIKALKSDGLKDDSTYVDLIRASKMLQNTVQRPVIAGNSSARLWYQPKV</sequence>
<name>A0A2H3D842_ARMGA</name>
<dbReference type="InterPro" id="IPR029030">
    <property type="entry name" value="Caspase-like_dom_sf"/>
</dbReference>
<proteinExistence type="inferred from homology"/>
<evidence type="ECO:0000256" key="3">
    <source>
        <dbReference type="ARBA" id="ARBA00022807"/>
    </source>
</evidence>
<keyword evidence="3" id="KW-0788">Thiol protease</keyword>
<feature type="domain" description="Peptidase C14 caspase" evidence="4">
    <location>
        <begin position="28"/>
        <end position="298"/>
    </location>
</feature>
<protein>
    <recommendedName>
        <fullName evidence="4">Peptidase C14 caspase domain-containing protein</fullName>
    </recommendedName>
</protein>
<dbReference type="Pfam" id="PF00656">
    <property type="entry name" value="Peptidase_C14"/>
    <property type="match status" value="1"/>
</dbReference>